<dbReference type="SUPFAM" id="SSF53613">
    <property type="entry name" value="Ribokinase-like"/>
    <property type="match status" value="1"/>
</dbReference>
<feature type="domain" description="Carbohydrate kinase PfkB" evidence="11">
    <location>
        <begin position="33"/>
        <end position="314"/>
    </location>
</feature>
<dbReference type="Gene3D" id="3.40.1190.20">
    <property type="match status" value="1"/>
</dbReference>
<keyword evidence="4 13" id="KW-0548">Nucleotidyltransferase</keyword>
<reference evidence="14" key="1">
    <citation type="journal article" date="2019" name="Int. J. Syst. Evol. Microbiol.">
        <title>The Global Catalogue of Microorganisms (GCM) 10K type strain sequencing project: providing services to taxonomists for standard genome sequencing and annotation.</title>
        <authorList>
            <consortium name="The Broad Institute Genomics Platform"/>
            <consortium name="The Broad Institute Genome Sequencing Center for Infectious Disease"/>
            <person name="Wu L."/>
            <person name="Ma J."/>
        </authorList>
    </citation>
    <scope>NUCLEOTIDE SEQUENCE [LARGE SCALE GENOMIC DNA]</scope>
    <source>
        <strain evidence="14">CGMCC 1.12471</strain>
    </source>
</reference>
<gene>
    <name evidence="13" type="primary">rfaE2</name>
    <name evidence="13" type="ORF">ACFSBI_01880</name>
</gene>
<dbReference type="EC" id="2.7.7.70" evidence="2"/>
<dbReference type="InterPro" id="IPR004821">
    <property type="entry name" value="Cyt_trans-like"/>
</dbReference>
<evidence type="ECO:0000256" key="3">
    <source>
        <dbReference type="ARBA" id="ARBA00022679"/>
    </source>
</evidence>
<dbReference type="Pfam" id="PF00294">
    <property type="entry name" value="PfkB"/>
    <property type="match status" value="1"/>
</dbReference>
<comment type="pathway">
    <text evidence="1">Bacterial outer membrane biogenesis; LPS core biosynthesis.</text>
</comment>
<evidence type="ECO:0000256" key="7">
    <source>
        <dbReference type="ARBA" id="ARBA00022840"/>
    </source>
</evidence>
<accession>A0ABW4L9Y9</accession>
<evidence type="ECO:0000256" key="4">
    <source>
        <dbReference type="ARBA" id="ARBA00022695"/>
    </source>
</evidence>
<keyword evidence="7" id="KW-0067">ATP-binding</keyword>
<evidence type="ECO:0000313" key="14">
    <source>
        <dbReference type="Proteomes" id="UP001597347"/>
    </source>
</evidence>
<dbReference type="SUPFAM" id="SSF52374">
    <property type="entry name" value="Nucleotidylyl transferase"/>
    <property type="match status" value="1"/>
</dbReference>
<evidence type="ECO:0000256" key="5">
    <source>
        <dbReference type="ARBA" id="ARBA00022741"/>
    </source>
</evidence>
<keyword evidence="14" id="KW-1185">Reference proteome</keyword>
<proteinExistence type="predicted"/>
<keyword evidence="6" id="KW-0418">Kinase</keyword>
<dbReference type="InterPro" id="IPR011611">
    <property type="entry name" value="PfkB_dom"/>
</dbReference>
<dbReference type="InterPro" id="IPR014729">
    <property type="entry name" value="Rossmann-like_a/b/a_fold"/>
</dbReference>
<dbReference type="Gene3D" id="3.40.50.620">
    <property type="entry name" value="HUPs"/>
    <property type="match status" value="1"/>
</dbReference>
<dbReference type="EMBL" id="JBHUEA010000002">
    <property type="protein sequence ID" value="MFD1720285.1"/>
    <property type="molecule type" value="Genomic_DNA"/>
</dbReference>
<protein>
    <recommendedName>
        <fullName evidence="2">D-glycero-beta-D-manno-heptose 1-phosphate adenylyltransferase</fullName>
        <ecNumber evidence="2">2.7.7.70</ecNumber>
    </recommendedName>
</protein>
<evidence type="ECO:0000256" key="1">
    <source>
        <dbReference type="ARBA" id="ARBA00004713"/>
    </source>
</evidence>
<dbReference type="InterPro" id="IPR002173">
    <property type="entry name" value="Carboh/pur_kinase_PfkB_CS"/>
</dbReference>
<dbReference type="GO" id="GO:0016779">
    <property type="term" value="F:nucleotidyltransferase activity"/>
    <property type="evidence" value="ECO:0007669"/>
    <property type="project" value="UniProtKB-KW"/>
</dbReference>
<dbReference type="PROSITE" id="PS00583">
    <property type="entry name" value="PFKB_KINASES_1"/>
    <property type="match status" value="1"/>
</dbReference>
<comment type="catalytic activity">
    <reaction evidence="10">
        <text>D-glycero-beta-D-manno-heptose 1-phosphate + ATP + H(+) = ADP-D-glycero-beta-D-manno-heptose + diphosphate</text>
        <dbReference type="Rhea" id="RHEA:27465"/>
        <dbReference type="ChEBI" id="CHEBI:15378"/>
        <dbReference type="ChEBI" id="CHEBI:30616"/>
        <dbReference type="ChEBI" id="CHEBI:33019"/>
        <dbReference type="ChEBI" id="CHEBI:59967"/>
        <dbReference type="ChEBI" id="CHEBI:61593"/>
        <dbReference type="EC" id="2.7.7.70"/>
    </reaction>
</comment>
<dbReference type="Pfam" id="PF01467">
    <property type="entry name" value="CTP_transf_like"/>
    <property type="match status" value="1"/>
</dbReference>
<evidence type="ECO:0000256" key="9">
    <source>
        <dbReference type="ARBA" id="ARBA00023277"/>
    </source>
</evidence>
<name>A0ABW4L9Y9_9MICO</name>
<comment type="caution">
    <text evidence="13">The sequence shown here is derived from an EMBL/GenBank/DDBJ whole genome shotgun (WGS) entry which is preliminary data.</text>
</comment>
<keyword evidence="5" id="KW-0547">Nucleotide-binding</keyword>
<dbReference type="NCBIfam" id="TIGR00125">
    <property type="entry name" value="cyt_tran_rel"/>
    <property type="match status" value="1"/>
</dbReference>
<dbReference type="NCBIfam" id="TIGR02199">
    <property type="entry name" value="rfaE_dom_II"/>
    <property type="match status" value="1"/>
</dbReference>
<dbReference type="RefSeq" id="WP_377931487.1">
    <property type="nucleotide sequence ID" value="NZ_JBHUEA010000002.1"/>
</dbReference>
<evidence type="ECO:0000256" key="2">
    <source>
        <dbReference type="ARBA" id="ARBA00012519"/>
    </source>
</evidence>
<evidence type="ECO:0000256" key="6">
    <source>
        <dbReference type="ARBA" id="ARBA00022777"/>
    </source>
</evidence>
<dbReference type="PANTHER" id="PTHR46969:SF1">
    <property type="entry name" value="BIFUNCTIONAL PROTEIN HLDE"/>
    <property type="match status" value="1"/>
</dbReference>
<dbReference type="InterPro" id="IPR011914">
    <property type="entry name" value="RfaE_dom_II"/>
</dbReference>
<evidence type="ECO:0000259" key="12">
    <source>
        <dbReference type="Pfam" id="PF01467"/>
    </source>
</evidence>
<organism evidence="13 14">
    <name type="scientific">Amnibacterium endophyticum</name>
    <dbReference type="NCBI Taxonomy" id="2109337"/>
    <lineage>
        <taxon>Bacteria</taxon>
        <taxon>Bacillati</taxon>
        <taxon>Actinomycetota</taxon>
        <taxon>Actinomycetes</taxon>
        <taxon>Micrococcales</taxon>
        <taxon>Microbacteriaceae</taxon>
        <taxon>Amnibacterium</taxon>
    </lineage>
</organism>
<evidence type="ECO:0000259" key="11">
    <source>
        <dbReference type="Pfam" id="PF00294"/>
    </source>
</evidence>
<evidence type="ECO:0000313" key="13">
    <source>
        <dbReference type="EMBL" id="MFD1720285.1"/>
    </source>
</evidence>
<keyword evidence="8" id="KW-0511">Multifunctional enzyme</keyword>
<sequence>MSDARETGLVDRVLAHCCEPLVVAGDLLLDRFVSGPSDRLSREAPAPVVSVRTRQDVPGGAANTAVNLAALGATVRVVGAIGDDEAGDSLVRLLQEAGVDTAGVVRLPGLATTLKTRVVAAGQVLVRFDEGAVLDGGQQEAVAAALHTALDGAEGVLVCDYGMGATEGAVRERLRDDRPAILVVDAHDLEPWAPLHPTAVTPNAGEAQRLLGRTFGADRVAEVAGLRDELLGRTGAEGVIVTLDRDGTVVHGPGAPSRTFARPAPESMANGAGDTFAAALLRALAAGCDLHDAAVFAQLAADVVVRQTGTSVCTADALIASLSDGARLLDERALVAALQADRKAGRRIVFTNGCFDVLHLGHISYLKQAKQLGDVLVVAVNDDDSVRRLKGPGRPINTAADRAGVLAELSSVDYVTVFGQDTPIHLIETVEPDVYTKGGDYTPEMLVETPIVRAHGGEVRIVDWVSSHSTSGMLARARVAGVEAQA</sequence>
<dbReference type="Proteomes" id="UP001597347">
    <property type="component" value="Unassembled WGS sequence"/>
</dbReference>
<feature type="domain" description="Cytidyltransferase-like" evidence="12">
    <location>
        <begin position="350"/>
        <end position="445"/>
    </location>
</feature>
<dbReference type="PANTHER" id="PTHR46969">
    <property type="entry name" value="BIFUNCTIONAL PROTEIN HLDE"/>
    <property type="match status" value="1"/>
</dbReference>
<keyword evidence="3" id="KW-0808">Transferase</keyword>
<dbReference type="InterPro" id="IPR029056">
    <property type="entry name" value="Ribokinase-like"/>
</dbReference>
<keyword evidence="9" id="KW-0119">Carbohydrate metabolism</keyword>
<evidence type="ECO:0000256" key="8">
    <source>
        <dbReference type="ARBA" id="ARBA00023268"/>
    </source>
</evidence>
<evidence type="ECO:0000256" key="10">
    <source>
        <dbReference type="ARBA" id="ARBA00047428"/>
    </source>
</evidence>